<evidence type="ECO:0000313" key="2">
    <source>
        <dbReference type="EMBL" id="GID47928.1"/>
    </source>
</evidence>
<gene>
    <name evidence="2" type="ORF">Aca07nite_52030</name>
</gene>
<name>A0ABQ3WNY9_9ACTN</name>
<feature type="region of interest" description="Disordered" evidence="1">
    <location>
        <begin position="1"/>
        <end position="57"/>
    </location>
</feature>
<reference evidence="2" key="1">
    <citation type="submission" date="2021-01" db="EMBL/GenBank/DDBJ databases">
        <title>Whole genome shotgun sequence of Actinoplanes capillaceus NBRC 16408.</title>
        <authorList>
            <person name="Komaki H."/>
            <person name="Tamura T."/>
        </authorList>
    </citation>
    <scope>NUCLEOTIDE SEQUENCE [LARGE SCALE GENOMIC DNA]</scope>
    <source>
        <strain evidence="2">NBRC 16408</strain>
    </source>
</reference>
<sequence>MSTHILTKADETVDRAAVTELSRRPEAPMSGVPAGPTMESQDPLLLLVSAPRPERVR</sequence>
<dbReference type="EMBL" id="BOMF01000098">
    <property type="protein sequence ID" value="GID47928.1"/>
    <property type="molecule type" value="Genomic_DNA"/>
</dbReference>
<proteinExistence type="predicted"/>
<evidence type="ECO:0000256" key="1">
    <source>
        <dbReference type="SAM" id="MobiDB-lite"/>
    </source>
</evidence>
<comment type="caution">
    <text evidence="2">The sequence shown here is derived from an EMBL/GenBank/DDBJ whole genome shotgun (WGS) entry which is preliminary data.</text>
</comment>
<organism evidence="2">
    <name type="scientific">Actinoplanes campanulatus</name>
    <dbReference type="NCBI Taxonomy" id="113559"/>
    <lineage>
        <taxon>Bacteria</taxon>
        <taxon>Bacillati</taxon>
        <taxon>Actinomycetota</taxon>
        <taxon>Actinomycetes</taxon>
        <taxon>Micromonosporales</taxon>
        <taxon>Micromonosporaceae</taxon>
        <taxon>Actinoplanes</taxon>
    </lineage>
</organism>
<dbReference type="RefSeq" id="WP_204298044.1">
    <property type="nucleotide sequence ID" value="NZ_BAAAGQ010000024.1"/>
</dbReference>
<accession>A0ABQ3WNY9</accession>
<protein>
    <submittedName>
        <fullName evidence="2">Uncharacterized protein</fullName>
    </submittedName>
</protein>